<dbReference type="EMBL" id="VFQC01000003">
    <property type="protein sequence ID" value="TQN27666.1"/>
    <property type="molecule type" value="Genomic_DNA"/>
</dbReference>
<dbReference type="PANTHER" id="PTHR35561">
    <property type="entry name" value="RNA 2',3'-CYCLIC PHOSPHODIESTERASE"/>
    <property type="match status" value="1"/>
</dbReference>
<sequence length="182" mass="20284">MRLFLAVYPTGEVLDGVAEAVRELRDANPRLRWTGRDDWHLTLLFLGEVSEEGIGDLRERFAAEIPRHPRMRLAVRGAGTFPGDAASARVLWAGIEGDVDPLADLAGAVSRTARRAGVAVQRRPYVPHVTLARSREPVDASELRTELLEFATPFWEAGEVHLVHSRPGQQPRYRTVDTWALS</sequence>
<dbReference type="Pfam" id="PF13563">
    <property type="entry name" value="2_5_RNA_ligase2"/>
    <property type="match status" value="1"/>
</dbReference>
<feature type="active site" description="Proton acceptor" evidence="2">
    <location>
        <position position="128"/>
    </location>
</feature>
<evidence type="ECO:0000256" key="2">
    <source>
        <dbReference type="HAMAP-Rule" id="MF_01940"/>
    </source>
</evidence>
<dbReference type="NCBIfam" id="TIGR02258">
    <property type="entry name" value="2_5_ligase"/>
    <property type="match status" value="1"/>
</dbReference>
<evidence type="ECO:0000313" key="4">
    <source>
        <dbReference type="Proteomes" id="UP000317422"/>
    </source>
</evidence>
<organism evidence="3 4">
    <name type="scientific">Haloactinospora alba</name>
    <dbReference type="NCBI Taxonomy" id="405555"/>
    <lineage>
        <taxon>Bacteria</taxon>
        <taxon>Bacillati</taxon>
        <taxon>Actinomycetota</taxon>
        <taxon>Actinomycetes</taxon>
        <taxon>Streptosporangiales</taxon>
        <taxon>Nocardiopsidaceae</taxon>
        <taxon>Haloactinospora</taxon>
    </lineage>
</organism>
<comment type="function">
    <text evidence="2">Hydrolyzes RNA 2',3'-cyclic phosphodiester to an RNA 2'-phosphomonoester.</text>
</comment>
<feature type="short sequence motif" description="HXTX 1" evidence="2">
    <location>
        <begin position="40"/>
        <end position="43"/>
    </location>
</feature>
<dbReference type="PANTHER" id="PTHR35561:SF1">
    <property type="entry name" value="RNA 2',3'-CYCLIC PHOSPHODIESTERASE"/>
    <property type="match status" value="1"/>
</dbReference>
<dbReference type="Gene3D" id="3.90.1140.10">
    <property type="entry name" value="Cyclic phosphodiesterase"/>
    <property type="match status" value="1"/>
</dbReference>
<feature type="short sequence motif" description="HXTX 2" evidence="2">
    <location>
        <begin position="128"/>
        <end position="131"/>
    </location>
</feature>
<dbReference type="GO" id="GO:0016874">
    <property type="term" value="F:ligase activity"/>
    <property type="evidence" value="ECO:0007669"/>
    <property type="project" value="UniProtKB-KW"/>
</dbReference>
<gene>
    <name evidence="3" type="ORF">FHX37_4391</name>
</gene>
<dbReference type="RefSeq" id="WP_141926090.1">
    <property type="nucleotide sequence ID" value="NZ_VFQC01000003.1"/>
</dbReference>
<dbReference type="AlphaFoldDB" id="A0A543N762"/>
<dbReference type="GO" id="GO:0008664">
    <property type="term" value="F:RNA 2',3'-cyclic 3'-phosphodiesterase activity"/>
    <property type="evidence" value="ECO:0007669"/>
    <property type="project" value="UniProtKB-EC"/>
</dbReference>
<dbReference type="InterPro" id="IPR009097">
    <property type="entry name" value="Cyclic_Pdiesterase"/>
</dbReference>
<dbReference type="GO" id="GO:0004113">
    <property type="term" value="F:2',3'-cyclic-nucleotide 3'-phosphodiesterase activity"/>
    <property type="evidence" value="ECO:0007669"/>
    <property type="project" value="InterPro"/>
</dbReference>
<dbReference type="EC" id="3.1.4.58" evidence="2"/>
<comment type="caution">
    <text evidence="3">The sequence shown here is derived from an EMBL/GenBank/DDBJ whole genome shotgun (WGS) entry which is preliminary data.</text>
</comment>
<dbReference type="InterPro" id="IPR004175">
    <property type="entry name" value="RNA_CPDase"/>
</dbReference>
<feature type="active site" description="Proton donor" evidence="2">
    <location>
        <position position="40"/>
    </location>
</feature>
<accession>A0A543N762</accession>
<dbReference type="Proteomes" id="UP000317422">
    <property type="component" value="Unassembled WGS sequence"/>
</dbReference>
<comment type="similarity">
    <text evidence="2">Belongs to the 2H phosphoesterase superfamily. ThpR family.</text>
</comment>
<comment type="catalytic activity">
    <reaction evidence="2">
        <text>a 3'-end 2',3'-cyclophospho-ribonucleotide-RNA + H2O = a 3'-end 2'-phospho-ribonucleotide-RNA + H(+)</text>
        <dbReference type="Rhea" id="RHEA:11828"/>
        <dbReference type="Rhea" id="RHEA-COMP:10464"/>
        <dbReference type="Rhea" id="RHEA-COMP:17353"/>
        <dbReference type="ChEBI" id="CHEBI:15377"/>
        <dbReference type="ChEBI" id="CHEBI:15378"/>
        <dbReference type="ChEBI" id="CHEBI:83064"/>
        <dbReference type="ChEBI" id="CHEBI:173113"/>
        <dbReference type="EC" id="3.1.4.58"/>
    </reaction>
</comment>
<keyword evidence="1 2" id="KW-0378">Hydrolase</keyword>
<evidence type="ECO:0000256" key="1">
    <source>
        <dbReference type="ARBA" id="ARBA00022801"/>
    </source>
</evidence>
<dbReference type="OrthoDB" id="9787070at2"/>
<proteinExistence type="inferred from homology"/>
<dbReference type="SUPFAM" id="SSF55144">
    <property type="entry name" value="LigT-like"/>
    <property type="match status" value="1"/>
</dbReference>
<name>A0A543N762_9ACTN</name>
<reference evidence="3 4" key="1">
    <citation type="submission" date="2019-06" db="EMBL/GenBank/DDBJ databases">
        <title>Sequencing the genomes of 1000 actinobacteria strains.</title>
        <authorList>
            <person name="Klenk H.-P."/>
        </authorList>
    </citation>
    <scope>NUCLEOTIDE SEQUENCE [LARGE SCALE GENOMIC DNA]</scope>
    <source>
        <strain evidence="3 4">DSM 45015</strain>
    </source>
</reference>
<evidence type="ECO:0000313" key="3">
    <source>
        <dbReference type="EMBL" id="TQN27666.1"/>
    </source>
</evidence>
<keyword evidence="3" id="KW-0436">Ligase</keyword>
<dbReference type="HAMAP" id="MF_01940">
    <property type="entry name" value="RNA_CPDase"/>
    <property type="match status" value="1"/>
</dbReference>
<protein>
    <recommendedName>
        <fullName evidence="2">RNA 2',3'-cyclic phosphodiesterase</fullName>
        <shortName evidence="2">RNA 2',3'-CPDase</shortName>
        <ecNumber evidence="2">3.1.4.58</ecNumber>
    </recommendedName>
</protein>
<keyword evidence="4" id="KW-1185">Reference proteome</keyword>